<keyword evidence="2" id="KW-1185">Reference proteome</keyword>
<dbReference type="SUPFAM" id="SSF53335">
    <property type="entry name" value="S-adenosyl-L-methionine-dependent methyltransferases"/>
    <property type="match status" value="1"/>
</dbReference>
<name>A0A841BT78_9ACTN</name>
<organism evidence="1 2">
    <name type="scientific">Allocatelliglobosispora scoriae</name>
    <dbReference type="NCBI Taxonomy" id="643052"/>
    <lineage>
        <taxon>Bacteria</taxon>
        <taxon>Bacillati</taxon>
        <taxon>Actinomycetota</taxon>
        <taxon>Actinomycetes</taxon>
        <taxon>Micromonosporales</taxon>
        <taxon>Micromonosporaceae</taxon>
        <taxon>Allocatelliglobosispora</taxon>
    </lineage>
</organism>
<accession>A0A841BT78</accession>
<evidence type="ECO:0000313" key="2">
    <source>
        <dbReference type="Proteomes" id="UP000587527"/>
    </source>
</evidence>
<protein>
    <recommendedName>
        <fullName evidence="3">Class I SAM-dependent methyltransferase</fullName>
    </recommendedName>
</protein>
<dbReference type="EMBL" id="JACHMN010000002">
    <property type="protein sequence ID" value="MBB5871414.1"/>
    <property type="molecule type" value="Genomic_DNA"/>
</dbReference>
<proteinExistence type="predicted"/>
<dbReference type="AlphaFoldDB" id="A0A841BT78"/>
<evidence type="ECO:0000313" key="1">
    <source>
        <dbReference type="EMBL" id="MBB5871414.1"/>
    </source>
</evidence>
<dbReference type="Gene3D" id="3.40.50.150">
    <property type="entry name" value="Vaccinia Virus protein VP39"/>
    <property type="match status" value="1"/>
</dbReference>
<sequence>MTRQGARPDGVVTRGTTNPNRLRRIDNWIGWWCGAALAAAAEPLVVDLGYGATPVTAIELRERLARVRPDVRVVGLEIDPDRVRTAQPAADPPWLEFRRGGFELAGLRPTVVRALNVLRQYDESAVAPAWTRLTAGLQPGGWLVEGTCDELGRLGCWATLRAGDPAPVALTLAAKLSTLDTPMTIAERLPKALIHRNVPGEPIHELLAALDEAWQHAAGVAVFGPRQRWIAAVSYLRQRGWRTLDGPRRWRLGELTVPWPPDPHHRRGA</sequence>
<comment type="caution">
    <text evidence="1">The sequence shown here is derived from an EMBL/GenBank/DDBJ whole genome shotgun (WGS) entry which is preliminary data.</text>
</comment>
<dbReference type="Proteomes" id="UP000587527">
    <property type="component" value="Unassembled WGS sequence"/>
</dbReference>
<reference evidence="1 2" key="1">
    <citation type="submission" date="2020-08" db="EMBL/GenBank/DDBJ databases">
        <title>Sequencing the genomes of 1000 actinobacteria strains.</title>
        <authorList>
            <person name="Klenk H.-P."/>
        </authorList>
    </citation>
    <scope>NUCLEOTIDE SEQUENCE [LARGE SCALE GENOMIC DNA]</scope>
    <source>
        <strain evidence="1 2">DSM 45362</strain>
    </source>
</reference>
<dbReference type="InterPro" id="IPR029063">
    <property type="entry name" value="SAM-dependent_MTases_sf"/>
</dbReference>
<dbReference type="RefSeq" id="WP_184839444.1">
    <property type="nucleotide sequence ID" value="NZ_JACHMN010000002.1"/>
</dbReference>
<evidence type="ECO:0008006" key="3">
    <source>
        <dbReference type="Google" id="ProtNLM"/>
    </source>
</evidence>
<gene>
    <name evidence="1" type="ORF">F4553_004793</name>
</gene>